<gene>
    <name evidence="8" type="primary">rpsC</name>
    <name evidence="11" type="ORF">CDO51_02975</name>
</gene>
<dbReference type="InterPro" id="IPR004044">
    <property type="entry name" value="KH_dom_type_2"/>
</dbReference>
<proteinExistence type="inferred from homology"/>
<dbReference type="FunFam" id="3.30.300.20:FF:000001">
    <property type="entry name" value="30S ribosomal protein S3"/>
    <property type="match status" value="1"/>
</dbReference>
<dbReference type="InterPro" id="IPR005704">
    <property type="entry name" value="Ribosomal_uS3_bac-typ"/>
</dbReference>
<dbReference type="CDD" id="cd02412">
    <property type="entry name" value="KH-II_30S_S3"/>
    <property type="match status" value="1"/>
</dbReference>
<dbReference type="GO" id="GO:0006412">
    <property type="term" value="P:translation"/>
    <property type="evidence" value="ECO:0007669"/>
    <property type="project" value="UniProtKB-UniRule"/>
</dbReference>
<dbReference type="Gene3D" id="3.30.300.20">
    <property type="match status" value="1"/>
</dbReference>
<dbReference type="EMBL" id="NIQC01000004">
    <property type="protein sequence ID" value="OWZ84484.1"/>
    <property type="molecule type" value="Genomic_DNA"/>
</dbReference>
<evidence type="ECO:0000256" key="2">
    <source>
        <dbReference type="ARBA" id="ARBA00022730"/>
    </source>
</evidence>
<dbReference type="SUPFAM" id="SSF54814">
    <property type="entry name" value="Prokaryotic type KH domain (KH-domain type II)"/>
    <property type="match status" value="1"/>
</dbReference>
<keyword evidence="12" id="KW-1185">Reference proteome</keyword>
<sequence length="220" mass="24631">MGQKINPIGLRIGVIKDWQSNWYADKDYTELVHEDIKIRDHIEQTLTSADVSSIKIDRAANRIKVTLHTAKPGMVIGKGGSGVEKLRKSLENITNKKVHINVMEIKTPELDANLVAKNIALALERRVAFRRAMKQAVGRAMRQGAEGVKVMCSGRLGGAEMSRVEWYTEGNVPLQTIRAEIDYGMVEASTTYGQIGVKIWIYKGEVLPELNQDQKEEKSE</sequence>
<dbReference type="GO" id="GO:0022627">
    <property type="term" value="C:cytosolic small ribosomal subunit"/>
    <property type="evidence" value="ECO:0007669"/>
    <property type="project" value="TreeGrafter"/>
</dbReference>
<evidence type="ECO:0000256" key="4">
    <source>
        <dbReference type="ARBA" id="ARBA00022980"/>
    </source>
</evidence>
<dbReference type="RefSeq" id="WP_089022815.1">
    <property type="nucleotide sequence ID" value="NZ_NIQC01000004.1"/>
</dbReference>
<dbReference type="InterPro" id="IPR004087">
    <property type="entry name" value="KH_dom"/>
</dbReference>
<dbReference type="SMART" id="SM00322">
    <property type="entry name" value="KH"/>
    <property type="match status" value="1"/>
</dbReference>
<comment type="function">
    <text evidence="6 8">Binds the lower part of the 30S subunit head. Binds mRNA in the 70S ribosome, positioning it for translation.</text>
</comment>
<comment type="caution">
    <text evidence="11">The sequence shown here is derived from an EMBL/GenBank/DDBJ whole genome shotgun (WGS) entry which is preliminary data.</text>
</comment>
<evidence type="ECO:0000256" key="9">
    <source>
        <dbReference type="RuleBase" id="RU003624"/>
    </source>
</evidence>
<dbReference type="InterPro" id="IPR001351">
    <property type="entry name" value="Ribosomal_uS3_C"/>
</dbReference>
<evidence type="ECO:0000256" key="1">
    <source>
        <dbReference type="ARBA" id="ARBA00010761"/>
    </source>
</evidence>
<evidence type="ECO:0000313" key="11">
    <source>
        <dbReference type="EMBL" id="OWZ84484.1"/>
    </source>
</evidence>
<dbReference type="InterPro" id="IPR009019">
    <property type="entry name" value="KH_sf_prok-type"/>
</dbReference>
<dbReference type="InterPro" id="IPR015946">
    <property type="entry name" value="KH_dom-like_a/b"/>
</dbReference>
<dbReference type="PANTHER" id="PTHR11760:SF19">
    <property type="entry name" value="SMALL RIBOSOMAL SUBUNIT PROTEIN US3C"/>
    <property type="match status" value="1"/>
</dbReference>
<accession>A0A226C1K2</accession>
<keyword evidence="2 8" id="KW-0699">rRNA-binding</keyword>
<dbReference type="FunFam" id="3.30.1140.32:FF:000002">
    <property type="entry name" value="30S ribosomal protein S3"/>
    <property type="match status" value="1"/>
</dbReference>
<dbReference type="GO" id="GO:0003729">
    <property type="term" value="F:mRNA binding"/>
    <property type="evidence" value="ECO:0007669"/>
    <property type="project" value="UniProtKB-UniRule"/>
</dbReference>
<keyword evidence="4 8" id="KW-0689">Ribosomal protein</keyword>
<dbReference type="HAMAP" id="MF_01309_B">
    <property type="entry name" value="Ribosomal_uS3_B"/>
    <property type="match status" value="1"/>
</dbReference>
<dbReference type="PANTHER" id="PTHR11760">
    <property type="entry name" value="30S/40S RIBOSOMAL PROTEIN S3"/>
    <property type="match status" value="1"/>
</dbReference>
<dbReference type="InterPro" id="IPR018280">
    <property type="entry name" value="Ribosomal_uS3_CS"/>
</dbReference>
<organism evidence="11 12">
    <name type="scientific">Natranaerobius trueperi</name>
    <dbReference type="NCBI Taxonomy" id="759412"/>
    <lineage>
        <taxon>Bacteria</taxon>
        <taxon>Bacillati</taxon>
        <taxon>Bacillota</taxon>
        <taxon>Clostridia</taxon>
        <taxon>Natranaerobiales</taxon>
        <taxon>Natranaerobiaceae</taxon>
        <taxon>Natranaerobius</taxon>
    </lineage>
</organism>
<dbReference type="AlphaFoldDB" id="A0A226C1K2"/>
<evidence type="ECO:0000256" key="5">
    <source>
        <dbReference type="ARBA" id="ARBA00023274"/>
    </source>
</evidence>
<keyword evidence="5 8" id="KW-0687">Ribonucleoprotein</keyword>
<dbReference type="PROSITE" id="PS00548">
    <property type="entry name" value="RIBOSOMAL_S3"/>
    <property type="match status" value="1"/>
</dbReference>
<evidence type="ECO:0000259" key="10">
    <source>
        <dbReference type="PROSITE" id="PS50823"/>
    </source>
</evidence>
<dbReference type="NCBIfam" id="TIGR01009">
    <property type="entry name" value="rpsC_bact"/>
    <property type="match status" value="1"/>
</dbReference>
<comment type="subunit">
    <text evidence="8">Part of the 30S ribosomal subunit. Forms a tight complex with proteins S10 and S14.</text>
</comment>
<evidence type="ECO:0000256" key="8">
    <source>
        <dbReference type="HAMAP-Rule" id="MF_01309"/>
    </source>
</evidence>
<dbReference type="Pfam" id="PF07650">
    <property type="entry name" value="KH_2"/>
    <property type="match status" value="1"/>
</dbReference>
<dbReference type="Proteomes" id="UP000214588">
    <property type="component" value="Unassembled WGS sequence"/>
</dbReference>
<reference evidence="11 12" key="1">
    <citation type="submission" date="2017-06" db="EMBL/GenBank/DDBJ databases">
        <title>Draft Genome Sequence of Natranaerobius trueperi halophilic, alkalithermophilic bacteria from soda lakes.</title>
        <authorList>
            <person name="Zhao B."/>
        </authorList>
    </citation>
    <scope>NUCLEOTIDE SEQUENCE [LARGE SCALE GENOMIC DNA]</scope>
    <source>
        <strain evidence="11 12">DSM 18760</strain>
    </source>
</reference>
<keyword evidence="3 8" id="KW-0694">RNA-binding</keyword>
<evidence type="ECO:0000256" key="3">
    <source>
        <dbReference type="ARBA" id="ARBA00022884"/>
    </source>
</evidence>
<evidence type="ECO:0000256" key="6">
    <source>
        <dbReference type="ARBA" id="ARBA00024998"/>
    </source>
</evidence>
<dbReference type="Gene3D" id="3.30.1140.32">
    <property type="entry name" value="Ribosomal protein S3, C-terminal domain"/>
    <property type="match status" value="1"/>
</dbReference>
<dbReference type="OrthoDB" id="9806396at2"/>
<dbReference type="PROSITE" id="PS50823">
    <property type="entry name" value="KH_TYPE_2"/>
    <property type="match status" value="1"/>
</dbReference>
<evidence type="ECO:0000256" key="7">
    <source>
        <dbReference type="ARBA" id="ARBA00035257"/>
    </source>
</evidence>
<dbReference type="SUPFAM" id="SSF54821">
    <property type="entry name" value="Ribosomal protein S3 C-terminal domain"/>
    <property type="match status" value="1"/>
</dbReference>
<feature type="domain" description="KH type-2" evidence="10">
    <location>
        <begin position="38"/>
        <end position="106"/>
    </location>
</feature>
<dbReference type="Pfam" id="PF00189">
    <property type="entry name" value="Ribosomal_S3_C"/>
    <property type="match status" value="1"/>
</dbReference>
<comment type="similarity">
    <text evidence="1 8 9">Belongs to the universal ribosomal protein uS3 family.</text>
</comment>
<dbReference type="GO" id="GO:0003735">
    <property type="term" value="F:structural constituent of ribosome"/>
    <property type="evidence" value="ECO:0007669"/>
    <property type="project" value="InterPro"/>
</dbReference>
<dbReference type="GO" id="GO:0019843">
    <property type="term" value="F:rRNA binding"/>
    <property type="evidence" value="ECO:0007669"/>
    <property type="project" value="UniProtKB-UniRule"/>
</dbReference>
<protein>
    <recommendedName>
        <fullName evidence="7 8">Small ribosomal subunit protein uS3</fullName>
    </recommendedName>
</protein>
<dbReference type="InterPro" id="IPR036419">
    <property type="entry name" value="Ribosomal_S3_C_sf"/>
</dbReference>
<name>A0A226C1K2_9FIRM</name>
<evidence type="ECO:0000313" key="12">
    <source>
        <dbReference type="Proteomes" id="UP000214588"/>
    </source>
</evidence>
<dbReference type="InterPro" id="IPR057258">
    <property type="entry name" value="Ribosomal_uS3"/>
</dbReference>